<evidence type="ECO:0000256" key="2">
    <source>
        <dbReference type="ARBA" id="ARBA00022553"/>
    </source>
</evidence>
<reference evidence="9" key="1">
    <citation type="journal article" date="2019" name="Int. J. Syst. Evol. Microbiol.">
        <title>The Global Catalogue of Microorganisms (GCM) 10K type strain sequencing project: providing services to taxonomists for standard genome sequencing and annotation.</title>
        <authorList>
            <consortium name="The Broad Institute Genomics Platform"/>
            <consortium name="The Broad Institute Genome Sequencing Center for Infectious Disease"/>
            <person name="Wu L."/>
            <person name="Ma J."/>
        </authorList>
    </citation>
    <scope>NUCLEOTIDE SEQUENCE [LARGE SCALE GENOMIC DNA]</scope>
    <source>
        <strain evidence="9">KCTC 42424</strain>
    </source>
</reference>
<sequence length="221" mass="24080">MNELLLSIRNNAVGLALFAMVTAGAIAVAQVGTQQRIEQNIRQAEAKALNDIVPRDQYDNDLLSDTLALDDQFNRQLLGPISDDAVIHLARREGKVHTAIIPAVAPDGYTTQISLIVGVRANGSLAGVRVIEHKETPGLGDKVDLKKSNWILGFNGKSLLNPQSDGWNVKKDGGEFDQFTGATITPRAVVRAVKNALTFFQQHKQQIIRQRLAEPAITEAQ</sequence>
<keyword evidence="6" id="KW-1133">Transmembrane helix</keyword>
<gene>
    <name evidence="8" type="primary">rsxG</name>
    <name evidence="6" type="synonym">rnfG</name>
    <name evidence="8" type="ORF">ACFOMG_07190</name>
</gene>
<keyword evidence="6" id="KW-1003">Cell membrane</keyword>
<dbReference type="InterPro" id="IPR007329">
    <property type="entry name" value="FMN-bd"/>
</dbReference>
<evidence type="ECO:0000256" key="3">
    <source>
        <dbReference type="ARBA" id="ARBA00022630"/>
    </source>
</evidence>
<dbReference type="EC" id="7.-.-.-" evidence="6"/>
<dbReference type="NCBIfam" id="TIGR01947">
    <property type="entry name" value="rnfG"/>
    <property type="match status" value="1"/>
</dbReference>
<evidence type="ECO:0000256" key="1">
    <source>
        <dbReference type="ARBA" id="ARBA00022448"/>
    </source>
</evidence>
<keyword evidence="6" id="KW-1278">Translocase</keyword>
<evidence type="ECO:0000313" key="8">
    <source>
        <dbReference type="EMBL" id="MFC3679894.1"/>
    </source>
</evidence>
<accession>A0ABV7VRS3</accession>
<keyword evidence="1 6" id="KW-0813">Transport</keyword>
<name>A0ABV7VRS3_9GAMM</name>
<keyword evidence="2 6" id="KW-0597">Phosphoprotein</keyword>
<feature type="modified residue" description="FMN phosphoryl threonine" evidence="6">
    <location>
        <position position="183"/>
    </location>
</feature>
<dbReference type="PIRSF" id="PIRSF006091">
    <property type="entry name" value="E_trnsport_RnfG"/>
    <property type="match status" value="1"/>
</dbReference>
<keyword evidence="5 6" id="KW-0249">Electron transport</keyword>
<dbReference type="PANTHER" id="PTHR36118">
    <property type="entry name" value="ION-TRANSLOCATING OXIDOREDUCTASE COMPLEX SUBUNIT G"/>
    <property type="match status" value="1"/>
</dbReference>
<proteinExistence type="inferred from homology"/>
<dbReference type="NCBIfam" id="NF002519">
    <property type="entry name" value="PRK01908.1"/>
    <property type="match status" value="1"/>
</dbReference>
<keyword evidence="4 6" id="KW-0288">FMN</keyword>
<comment type="subcellular location">
    <subcellularLocation>
        <location evidence="6">Cell inner membrane</location>
        <topology evidence="6">Single-pass membrane protein</topology>
    </subcellularLocation>
</comment>
<organism evidence="8 9">
    <name type="scientific">Bacterioplanoides pacificum</name>
    <dbReference type="NCBI Taxonomy" id="1171596"/>
    <lineage>
        <taxon>Bacteria</taxon>
        <taxon>Pseudomonadati</taxon>
        <taxon>Pseudomonadota</taxon>
        <taxon>Gammaproteobacteria</taxon>
        <taxon>Oceanospirillales</taxon>
        <taxon>Oceanospirillaceae</taxon>
        <taxon>Bacterioplanoides</taxon>
    </lineage>
</organism>
<keyword evidence="6" id="KW-0812">Transmembrane</keyword>
<evidence type="ECO:0000256" key="4">
    <source>
        <dbReference type="ARBA" id="ARBA00022643"/>
    </source>
</evidence>
<dbReference type="Pfam" id="PF04205">
    <property type="entry name" value="FMN_bind"/>
    <property type="match status" value="1"/>
</dbReference>
<dbReference type="HAMAP" id="MF_00479">
    <property type="entry name" value="RsxG_RnfG"/>
    <property type="match status" value="1"/>
</dbReference>
<comment type="cofactor">
    <cofactor evidence="6">
        <name>FMN</name>
        <dbReference type="ChEBI" id="CHEBI:58210"/>
    </cofactor>
</comment>
<comment type="caution">
    <text evidence="8">The sequence shown here is derived from an EMBL/GenBank/DDBJ whole genome shotgun (WGS) entry which is preliminary data.</text>
</comment>
<comment type="subunit">
    <text evidence="6">The complex is composed of six subunits: RnfA, RnfB, RnfC, RnfD, RnfE and RnfG.</text>
</comment>
<evidence type="ECO:0000256" key="5">
    <source>
        <dbReference type="ARBA" id="ARBA00022982"/>
    </source>
</evidence>
<keyword evidence="3 6" id="KW-0285">Flavoprotein</keyword>
<keyword evidence="6" id="KW-0472">Membrane</keyword>
<evidence type="ECO:0000256" key="6">
    <source>
        <dbReference type="HAMAP-Rule" id="MF_00479"/>
    </source>
</evidence>
<dbReference type="EMBL" id="JBHRYB010000005">
    <property type="protein sequence ID" value="MFC3679894.1"/>
    <property type="molecule type" value="Genomic_DNA"/>
</dbReference>
<comment type="similarity">
    <text evidence="6">Belongs to the RnfG family.</text>
</comment>
<comment type="function">
    <text evidence="6">Part of a membrane-bound complex that couples electron transfer with translocation of ions across the membrane.</text>
</comment>
<dbReference type="Proteomes" id="UP001595722">
    <property type="component" value="Unassembled WGS sequence"/>
</dbReference>
<dbReference type="PANTHER" id="PTHR36118:SF1">
    <property type="entry name" value="ION-TRANSLOCATING OXIDOREDUCTASE COMPLEX SUBUNIT G"/>
    <property type="match status" value="1"/>
</dbReference>
<keyword evidence="6" id="KW-0997">Cell inner membrane</keyword>
<dbReference type="SMART" id="SM00900">
    <property type="entry name" value="FMN_bind"/>
    <property type="match status" value="1"/>
</dbReference>
<dbReference type="RefSeq" id="WP_376865698.1">
    <property type="nucleotide sequence ID" value="NZ_JBHRYB010000005.1"/>
</dbReference>
<evidence type="ECO:0000259" key="7">
    <source>
        <dbReference type="SMART" id="SM00900"/>
    </source>
</evidence>
<protein>
    <recommendedName>
        <fullName evidence="6">Ion-translocating oxidoreductase complex subunit G</fullName>
        <ecNumber evidence="6">7.-.-.-</ecNumber>
    </recommendedName>
    <alternativeName>
        <fullName evidence="6">Rnf electron transport complex subunit G</fullName>
    </alternativeName>
</protein>
<keyword evidence="9" id="KW-1185">Reference proteome</keyword>
<evidence type="ECO:0000313" key="9">
    <source>
        <dbReference type="Proteomes" id="UP001595722"/>
    </source>
</evidence>
<dbReference type="InterPro" id="IPR010209">
    <property type="entry name" value="Ion_transpt_RnfG/RsxG"/>
</dbReference>
<feature type="domain" description="FMN-binding" evidence="7">
    <location>
        <begin position="108"/>
        <end position="200"/>
    </location>
</feature>